<protein>
    <submittedName>
        <fullName evidence="1">Uncharacterized protein</fullName>
    </submittedName>
</protein>
<dbReference type="AlphaFoldDB" id="A0A1I3TD60"/>
<sequence length="41" mass="4719">MFLPQYSKIILNKNLSGGIIAKHPHIHVTMQLEKYTNNLLV</sequence>
<accession>A0A1I3TD60</accession>
<gene>
    <name evidence="1" type="ORF">SAMN04487936_103320</name>
</gene>
<evidence type="ECO:0000313" key="1">
    <source>
        <dbReference type="EMBL" id="SFJ68442.1"/>
    </source>
</evidence>
<dbReference type="EMBL" id="FOSB01000003">
    <property type="protein sequence ID" value="SFJ68442.1"/>
    <property type="molecule type" value="Genomic_DNA"/>
</dbReference>
<reference evidence="2" key="1">
    <citation type="submission" date="2016-10" db="EMBL/GenBank/DDBJ databases">
        <authorList>
            <person name="Varghese N."/>
            <person name="Submissions S."/>
        </authorList>
    </citation>
    <scope>NUCLEOTIDE SEQUENCE [LARGE SCALE GENOMIC DNA]</scope>
    <source>
        <strain evidence="2">CGMCC 1.3704</strain>
    </source>
</reference>
<name>A0A1I3TD60_HALDA</name>
<evidence type="ECO:0000313" key="2">
    <source>
        <dbReference type="Proteomes" id="UP000183557"/>
    </source>
</evidence>
<keyword evidence="2" id="KW-1185">Reference proteome</keyword>
<proteinExistence type="predicted"/>
<organism evidence="1 2">
    <name type="scientific">Halobacillus dabanensis</name>
    <dbReference type="NCBI Taxonomy" id="240302"/>
    <lineage>
        <taxon>Bacteria</taxon>
        <taxon>Bacillati</taxon>
        <taxon>Bacillota</taxon>
        <taxon>Bacilli</taxon>
        <taxon>Bacillales</taxon>
        <taxon>Bacillaceae</taxon>
        <taxon>Halobacillus</taxon>
    </lineage>
</organism>
<dbReference type="Proteomes" id="UP000183557">
    <property type="component" value="Unassembled WGS sequence"/>
</dbReference>